<dbReference type="EMBL" id="CP040463">
    <property type="protein sequence ID" value="QCT94750.1"/>
    <property type="molecule type" value="Genomic_DNA"/>
</dbReference>
<dbReference type="PANTHER" id="PTHR30164">
    <property type="entry name" value="MTFA PEPTIDASE"/>
    <property type="match status" value="1"/>
</dbReference>
<sequence>MVHFQFSIDIIYPHTIIKEEKGYLKEKILISGEAVKDIVILSWNEIKRDLKTLKRNIIIHEFAHILDFEDGIADGIPPMDEKMRNEWKKTILEKYKELNHSHHIFIDSYALTNEAEFFAVISEYFFMQPKKLKLHYPIIYDELKKFYKIDTIKLI</sequence>
<evidence type="ECO:0000313" key="1">
    <source>
        <dbReference type="EMBL" id="QCT94750.1"/>
    </source>
</evidence>
<keyword evidence="2" id="KW-1185">Reference proteome</keyword>
<dbReference type="Gene3D" id="3.40.390.10">
    <property type="entry name" value="Collagenase (Catalytic Domain)"/>
    <property type="match status" value="1"/>
</dbReference>
<dbReference type="Proteomes" id="UP000306825">
    <property type="component" value="Chromosome"/>
</dbReference>
<evidence type="ECO:0000313" key="2">
    <source>
        <dbReference type="Proteomes" id="UP000306825"/>
    </source>
</evidence>
<dbReference type="Pfam" id="PF06167">
    <property type="entry name" value="Peptidase_M90"/>
    <property type="match status" value="1"/>
</dbReference>
<proteinExistence type="predicted"/>
<reference evidence="1 2" key="1">
    <citation type="submission" date="2019-05" db="EMBL/GenBank/DDBJ databases">
        <title>A comparative analysis of the Nautiliaceae.</title>
        <authorList>
            <person name="Grosche A."/>
            <person name="Smedile F."/>
            <person name="Vetriani C."/>
        </authorList>
    </citation>
    <scope>NUCLEOTIDE SEQUENCE [LARGE SCALE GENOMIC DNA]</scope>
    <source>
        <strain evidence="1 2">TB-2</strain>
    </source>
</reference>
<protein>
    <submittedName>
        <fullName evidence="1">Zinc-dependent peptidase</fullName>
    </submittedName>
</protein>
<gene>
    <name evidence="1" type="ORF">FE773_06020</name>
</gene>
<dbReference type="SUPFAM" id="SSF55486">
    <property type="entry name" value="Metalloproteases ('zincins'), catalytic domain"/>
    <property type="match status" value="1"/>
</dbReference>
<name>A0ABX5V8X7_9BACT</name>
<dbReference type="PANTHER" id="PTHR30164:SF2">
    <property type="entry name" value="PROTEIN MTFA"/>
    <property type="match status" value="1"/>
</dbReference>
<dbReference type="InterPro" id="IPR010384">
    <property type="entry name" value="MtfA_fam"/>
</dbReference>
<organism evidence="1 2">
    <name type="scientific">Caminibacter mediatlanticus TB-2</name>
    <dbReference type="NCBI Taxonomy" id="391592"/>
    <lineage>
        <taxon>Bacteria</taxon>
        <taxon>Pseudomonadati</taxon>
        <taxon>Campylobacterota</taxon>
        <taxon>Epsilonproteobacteria</taxon>
        <taxon>Nautiliales</taxon>
        <taxon>Nautiliaceae</taxon>
        <taxon>Caminibacter</taxon>
    </lineage>
</organism>
<dbReference type="InterPro" id="IPR024079">
    <property type="entry name" value="MetalloPept_cat_dom_sf"/>
</dbReference>
<accession>A0ABX5V8X7</accession>